<keyword evidence="2" id="KW-1185">Reference proteome</keyword>
<name>A0AAV9GQL1_9PEZI</name>
<dbReference type="AlphaFoldDB" id="A0AAV9GQL1"/>
<evidence type="ECO:0000313" key="1">
    <source>
        <dbReference type="EMBL" id="KAK4450543.1"/>
    </source>
</evidence>
<proteinExistence type="predicted"/>
<sequence length="262" mass="29888">MDDSEAEEGDPGAEDESRYTAHEHLLPEVAAIFGPDRPCAAFSKFVFDAFDFIDKCRMLEAFKRLGIEWEPPASSSPGSPGYKPIRQSEDLLDLDSTWMLLRLRPFPKLYPAGGSGWIRTKLESLHQRRQICRRLVVAATLYNSLKDLDSELDHSMHPVQEYDISELEEESIGYYWVTAPTAVPAEWIGPPPRQTAMTEEDKETRWFGNDKCFASTVPRVSCLPLVLDRRTPFVTRSHQPGIKLKSRVFRKGQCNRENKNVV</sequence>
<organism evidence="1 2">
    <name type="scientific">Podospora aff. communis PSN243</name>
    <dbReference type="NCBI Taxonomy" id="3040156"/>
    <lineage>
        <taxon>Eukaryota</taxon>
        <taxon>Fungi</taxon>
        <taxon>Dikarya</taxon>
        <taxon>Ascomycota</taxon>
        <taxon>Pezizomycotina</taxon>
        <taxon>Sordariomycetes</taxon>
        <taxon>Sordariomycetidae</taxon>
        <taxon>Sordariales</taxon>
        <taxon>Podosporaceae</taxon>
        <taxon>Podospora</taxon>
    </lineage>
</organism>
<gene>
    <name evidence="1" type="ORF">QBC34DRAFT_437346</name>
</gene>
<reference evidence="1" key="2">
    <citation type="submission" date="2023-05" db="EMBL/GenBank/DDBJ databases">
        <authorList>
            <consortium name="Lawrence Berkeley National Laboratory"/>
            <person name="Steindorff A."/>
            <person name="Hensen N."/>
            <person name="Bonometti L."/>
            <person name="Westerberg I."/>
            <person name="Brannstrom I.O."/>
            <person name="Guillou S."/>
            <person name="Cros-Aarteil S."/>
            <person name="Calhoun S."/>
            <person name="Haridas S."/>
            <person name="Kuo A."/>
            <person name="Mondo S."/>
            <person name="Pangilinan J."/>
            <person name="Riley R."/>
            <person name="Labutti K."/>
            <person name="Andreopoulos B."/>
            <person name="Lipzen A."/>
            <person name="Chen C."/>
            <person name="Yanf M."/>
            <person name="Daum C."/>
            <person name="Ng V."/>
            <person name="Clum A."/>
            <person name="Ohm R."/>
            <person name="Martin F."/>
            <person name="Silar P."/>
            <person name="Natvig D."/>
            <person name="Lalanne C."/>
            <person name="Gautier V."/>
            <person name="Ament-Velasquez S.L."/>
            <person name="Kruys A."/>
            <person name="Hutchinson M.I."/>
            <person name="Powell A.J."/>
            <person name="Barry K."/>
            <person name="Miller A.N."/>
            <person name="Grigoriev I.V."/>
            <person name="Debuchy R."/>
            <person name="Gladieux P."/>
            <person name="Thoren M.H."/>
            <person name="Johannesson H."/>
        </authorList>
    </citation>
    <scope>NUCLEOTIDE SEQUENCE</scope>
    <source>
        <strain evidence="1">PSN243</strain>
    </source>
</reference>
<dbReference type="EMBL" id="MU865932">
    <property type="protein sequence ID" value="KAK4450543.1"/>
    <property type="molecule type" value="Genomic_DNA"/>
</dbReference>
<accession>A0AAV9GQL1</accession>
<protein>
    <submittedName>
        <fullName evidence="1">Uncharacterized protein</fullName>
    </submittedName>
</protein>
<reference evidence="1" key="1">
    <citation type="journal article" date="2023" name="Mol. Phylogenet. Evol.">
        <title>Genome-scale phylogeny and comparative genomics of the fungal order Sordariales.</title>
        <authorList>
            <person name="Hensen N."/>
            <person name="Bonometti L."/>
            <person name="Westerberg I."/>
            <person name="Brannstrom I.O."/>
            <person name="Guillou S."/>
            <person name="Cros-Aarteil S."/>
            <person name="Calhoun S."/>
            <person name="Haridas S."/>
            <person name="Kuo A."/>
            <person name="Mondo S."/>
            <person name="Pangilinan J."/>
            <person name="Riley R."/>
            <person name="LaButti K."/>
            <person name="Andreopoulos B."/>
            <person name="Lipzen A."/>
            <person name="Chen C."/>
            <person name="Yan M."/>
            <person name="Daum C."/>
            <person name="Ng V."/>
            <person name="Clum A."/>
            <person name="Steindorff A."/>
            <person name="Ohm R.A."/>
            <person name="Martin F."/>
            <person name="Silar P."/>
            <person name="Natvig D.O."/>
            <person name="Lalanne C."/>
            <person name="Gautier V."/>
            <person name="Ament-Velasquez S.L."/>
            <person name="Kruys A."/>
            <person name="Hutchinson M.I."/>
            <person name="Powell A.J."/>
            <person name="Barry K."/>
            <person name="Miller A.N."/>
            <person name="Grigoriev I.V."/>
            <person name="Debuchy R."/>
            <person name="Gladieux P."/>
            <person name="Hiltunen Thoren M."/>
            <person name="Johannesson H."/>
        </authorList>
    </citation>
    <scope>NUCLEOTIDE SEQUENCE</scope>
    <source>
        <strain evidence="1">PSN243</strain>
    </source>
</reference>
<comment type="caution">
    <text evidence="1">The sequence shown here is derived from an EMBL/GenBank/DDBJ whole genome shotgun (WGS) entry which is preliminary data.</text>
</comment>
<evidence type="ECO:0000313" key="2">
    <source>
        <dbReference type="Proteomes" id="UP001321760"/>
    </source>
</evidence>
<dbReference type="Proteomes" id="UP001321760">
    <property type="component" value="Unassembled WGS sequence"/>
</dbReference>